<evidence type="ECO:0000313" key="1">
    <source>
        <dbReference type="EMBL" id="EGO63065.1"/>
    </source>
</evidence>
<reference evidence="1 2" key="1">
    <citation type="journal article" date="2011" name="EMBO J.">
        <title>Structural diversity of bacterial flagellar motors.</title>
        <authorList>
            <person name="Chen S."/>
            <person name="Beeby M."/>
            <person name="Murphy G.E."/>
            <person name="Leadbetter J.R."/>
            <person name="Hendrixson D.R."/>
            <person name="Briegel A."/>
            <person name="Li Z."/>
            <person name="Shi J."/>
            <person name="Tocheva E.I."/>
            <person name="Muller A."/>
            <person name="Dobro M.J."/>
            <person name="Jensen G.J."/>
        </authorList>
    </citation>
    <scope>NUCLEOTIDE SEQUENCE [LARGE SCALE GENOMIC DNA]</scope>
    <source>
        <strain evidence="1 2">DSM 6540</strain>
    </source>
</reference>
<organism evidence="1 2">
    <name type="scientific">Acetonema longum DSM 6540</name>
    <dbReference type="NCBI Taxonomy" id="1009370"/>
    <lineage>
        <taxon>Bacteria</taxon>
        <taxon>Bacillati</taxon>
        <taxon>Bacillota</taxon>
        <taxon>Negativicutes</taxon>
        <taxon>Acetonemataceae</taxon>
        <taxon>Acetonema</taxon>
    </lineage>
</organism>
<gene>
    <name evidence="1" type="ORF">ALO_14947</name>
</gene>
<accession>F7NLL5</accession>
<dbReference type="AlphaFoldDB" id="F7NLL5"/>
<comment type="caution">
    <text evidence="1">The sequence shown here is derived from an EMBL/GenBank/DDBJ whole genome shotgun (WGS) entry which is preliminary data.</text>
</comment>
<evidence type="ECO:0000313" key="2">
    <source>
        <dbReference type="Proteomes" id="UP000003240"/>
    </source>
</evidence>
<dbReference type="EMBL" id="AFGF01000141">
    <property type="protein sequence ID" value="EGO63065.1"/>
    <property type="molecule type" value="Genomic_DNA"/>
</dbReference>
<dbReference type="Proteomes" id="UP000003240">
    <property type="component" value="Unassembled WGS sequence"/>
</dbReference>
<protein>
    <submittedName>
        <fullName evidence="1">Uncharacterized protein</fullName>
    </submittedName>
</protein>
<proteinExistence type="predicted"/>
<keyword evidence="2" id="KW-1185">Reference proteome</keyword>
<name>F7NLL5_9FIRM</name>
<sequence length="64" mass="7127">MLYSKEGKGVSGKKMPDLTYIYKELLKMGSAKSSYGQNTWNNAASAVLNRLCILTAPRNHAYRS</sequence>